<reference evidence="1 2" key="1">
    <citation type="submission" date="2018-06" db="EMBL/GenBank/DDBJ databases">
        <authorList>
            <consortium name="Pathogen Informatics"/>
            <person name="Doyle S."/>
        </authorList>
    </citation>
    <scope>NUCLEOTIDE SEQUENCE [LARGE SCALE GENOMIC DNA]</scope>
    <source>
        <strain evidence="1 2">NCTC11544</strain>
    </source>
</reference>
<sequence length="69" mass="8459">MSDRPSDDEFTQKLEEYKNLVYSDEYKGARAEFLNDELSKHFGRDYDVLVELQLYVENREWERDFDKDK</sequence>
<accession>A0A379Z185</accession>
<name>A0A379Z185_9GAMM</name>
<evidence type="ECO:0000313" key="2">
    <source>
        <dbReference type="Proteomes" id="UP000255529"/>
    </source>
</evidence>
<protein>
    <submittedName>
        <fullName evidence="1">Uncharacterized protein</fullName>
    </submittedName>
</protein>
<gene>
    <name evidence="1" type="ORF">NCTC11544_01348</name>
</gene>
<dbReference type="Proteomes" id="UP000255529">
    <property type="component" value="Unassembled WGS sequence"/>
</dbReference>
<dbReference type="EMBL" id="UGYN01000002">
    <property type="protein sequence ID" value="SUI52754.1"/>
    <property type="molecule type" value="Genomic_DNA"/>
</dbReference>
<dbReference type="AlphaFoldDB" id="A0A379Z185"/>
<organism evidence="1 2">
    <name type="scientific">Serratia quinivorans</name>
    <dbReference type="NCBI Taxonomy" id="137545"/>
    <lineage>
        <taxon>Bacteria</taxon>
        <taxon>Pseudomonadati</taxon>
        <taxon>Pseudomonadota</taxon>
        <taxon>Gammaproteobacteria</taxon>
        <taxon>Enterobacterales</taxon>
        <taxon>Yersiniaceae</taxon>
        <taxon>Serratia</taxon>
    </lineage>
</organism>
<evidence type="ECO:0000313" key="1">
    <source>
        <dbReference type="EMBL" id="SUI52754.1"/>
    </source>
</evidence>
<proteinExistence type="predicted"/>